<evidence type="ECO:0000259" key="6">
    <source>
        <dbReference type="Pfam" id="PF08281"/>
    </source>
</evidence>
<dbReference type="InterPro" id="IPR013249">
    <property type="entry name" value="RNA_pol_sigma70_r4_t2"/>
</dbReference>
<dbReference type="SUPFAM" id="SSF88659">
    <property type="entry name" value="Sigma3 and sigma4 domains of RNA polymerase sigma factors"/>
    <property type="match status" value="1"/>
</dbReference>
<comment type="similarity">
    <text evidence="1">Belongs to the sigma-70 factor family. ECF subfamily.</text>
</comment>
<feature type="domain" description="RNA polymerase sigma-70 region 2" evidence="5">
    <location>
        <begin position="12"/>
        <end position="79"/>
    </location>
</feature>
<protein>
    <submittedName>
        <fullName evidence="7">Sigma-70 family RNA polymerase sigma factor</fullName>
    </submittedName>
</protein>
<evidence type="ECO:0000256" key="4">
    <source>
        <dbReference type="ARBA" id="ARBA00023163"/>
    </source>
</evidence>
<dbReference type="EMBL" id="PIQE01000001">
    <property type="protein sequence ID" value="RUO74896.1"/>
    <property type="molecule type" value="Genomic_DNA"/>
</dbReference>
<keyword evidence="2" id="KW-0805">Transcription regulation</keyword>
<evidence type="ECO:0000313" key="8">
    <source>
        <dbReference type="Proteomes" id="UP000287022"/>
    </source>
</evidence>
<keyword evidence="4" id="KW-0804">Transcription</keyword>
<dbReference type="GO" id="GO:0006352">
    <property type="term" value="P:DNA-templated transcription initiation"/>
    <property type="evidence" value="ECO:0007669"/>
    <property type="project" value="InterPro"/>
</dbReference>
<dbReference type="InterPro" id="IPR013325">
    <property type="entry name" value="RNA_pol_sigma_r2"/>
</dbReference>
<dbReference type="Gene3D" id="1.10.1740.10">
    <property type="match status" value="1"/>
</dbReference>
<sequence>MGTNQATLEHVIAEYWPRMVRAAAGYERNPALADELAQEMAFEVWRALAKFEQQSALNTYVYRVIHNVAVDHIRRATRRHETALESEVLDDCGVGPDAALQQTQQKQQLMQAIQRLPLSLRQVTLLRLEDLSDREIAAVLGLTETNVAVRLTRARQQLATLMAE</sequence>
<dbReference type="InterPro" id="IPR013324">
    <property type="entry name" value="RNA_pol_sigma_r3/r4-like"/>
</dbReference>
<dbReference type="InterPro" id="IPR007627">
    <property type="entry name" value="RNA_pol_sigma70_r2"/>
</dbReference>
<dbReference type="RefSeq" id="WP_034727822.1">
    <property type="nucleotide sequence ID" value="NZ_PIQE01000001.1"/>
</dbReference>
<dbReference type="Pfam" id="PF08281">
    <property type="entry name" value="Sigma70_r4_2"/>
    <property type="match status" value="1"/>
</dbReference>
<dbReference type="GO" id="GO:0016987">
    <property type="term" value="F:sigma factor activity"/>
    <property type="evidence" value="ECO:0007669"/>
    <property type="project" value="UniProtKB-KW"/>
</dbReference>
<name>A0A432ZAC0_9GAMM</name>
<keyword evidence="8" id="KW-1185">Reference proteome</keyword>
<evidence type="ECO:0000259" key="5">
    <source>
        <dbReference type="Pfam" id="PF04542"/>
    </source>
</evidence>
<proteinExistence type="inferred from homology"/>
<dbReference type="PANTHER" id="PTHR43133">
    <property type="entry name" value="RNA POLYMERASE ECF-TYPE SIGMA FACTO"/>
    <property type="match status" value="1"/>
</dbReference>
<organism evidence="7 8">
    <name type="scientific">Pseudidiomarina sediminum</name>
    <dbReference type="NCBI Taxonomy" id="431675"/>
    <lineage>
        <taxon>Bacteria</taxon>
        <taxon>Pseudomonadati</taxon>
        <taxon>Pseudomonadota</taxon>
        <taxon>Gammaproteobacteria</taxon>
        <taxon>Alteromonadales</taxon>
        <taxon>Idiomarinaceae</taxon>
        <taxon>Pseudidiomarina</taxon>
    </lineage>
</organism>
<dbReference type="Proteomes" id="UP000287022">
    <property type="component" value="Unassembled WGS sequence"/>
</dbReference>
<feature type="domain" description="RNA polymerase sigma factor 70 region 4 type 2" evidence="6">
    <location>
        <begin position="107"/>
        <end position="158"/>
    </location>
</feature>
<dbReference type="NCBIfam" id="TIGR02937">
    <property type="entry name" value="sigma70-ECF"/>
    <property type="match status" value="1"/>
</dbReference>
<gene>
    <name evidence="7" type="ORF">CWI80_06080</name>
</gene>
<evidence type="ECO:0000256" key="1">
    <source>
        <dbReference type="ARBA" id="ARBA00010641"/>
    </source>
</evidence>
<reference evidence="8" key="1">
    <citation type="journal article" date="2018" name="Front. Microbiol.">
        <title>Genome-Based Analysis Reveals the Taxonomy and Diversity of the Family Idiomarinaceae.</title>
        <authorList>
            <person name="Liu Y."/>
            <person name="Lai Q."/>
            <person name="Shao Z."/>
        </authorList>
    </citation>
    <scope>NUCLEOTIDE SEQUENCE [LARGE SCALE GENOMIC DNA]</scope>
    <source>
        <strain evidence="8">c121</strain>
    </source>
</reference>
<dbReference type="InterPro" id="IPR039425">
    <property type="entry name" value="RNA_pol_sigma-70-like"/>
</dbReference>
<accession>A0A432ZAC0</accession>
<dbReference type="PANTHER" id="PTHR43133:SF45">
    <property type="entry name" value="RNA POLYMERASE ECF-TYPE SIGMA FACTOR"/>
    <property type="match status" value="1"/>
</dbReference>
<keyword evidence="3" id="KW-0731">Sigma factor</keyword>
<dbReference type="InterPro" id="IPR036388">
    <property type="entry name" value="WH-like_DNA-bd_sf"/>
</dbReference>
<comment type="caution">
    <text evidence="7">The sequence shown here is derived from an EMBL/GenBank/DDBJ whole genome shotgun (WGS) entry which is preliminary data.</text>
</comment>
<evidence type="ECO:0000313" key="7">
    <source>
        <dbReference type="EMBL" id="RUO74896.1"/>
    </source>
</evidence>
<dbReference type="AlphaFoldDB" id="A0A432ZAC0"/>
<dbReference type="InterPro" id="IPR014284">
    <property type="entry name" value="RNA_pol_sigma-70_dom"/>
</dbReference>
<dbReference type="Gene3D" id="1.10.10.10">
    <property type="entry name" value="Winged helix-like DNA-binding domain superfamily/Winged helix DNA-binding domain"/>
    <property type="match status" value="1"/>
</dbReference>
<evidence type="ECO:0000256" key="2">
    <source>
        <dbReference type="ARBA" id="ARBA00023015"/>
    </source>
</evidence>
<dbReference type="Pfam" id="PF04542">
    <property type="entry name" value="Sigma70_r2"/>
    <property type="match status" value="1"/>
</dbReference>
<evidence type="ECO:0000256" key="3">
    <source>
        <dbReference type="ARBA" id="ARBA00023082"/>
    </source>
</evidence>
<dbReference type="GO" id="GO:0003677">
    <property type="term" value="F:DNA binding"/>
    <property type="evidence" value="ECO:0007669"/>
    <property type="project" value="InterPro"/>
</dbReference>
<dbReference type="SUPFAM" id="SSF88946">
    <property type="entry name" value="Sigma2 domain of RNA polymerase sigma factors"/>
    <property type="match status" value="1"/>
</dbReference>
<dbReference type="STRING" id="1122124.GCA_000423165_00196"/>